<dbReference type="InterPro" id="IPR017871">
    <property type="entry name" value="ABC_transporter-like_CS"/>
</dbReference>
<dbReference type="Pfam" id="PF00005">
    <property type="entry name" value="ABC_tran"/>
    <property type="match status" value="1"/>
</dbReference>
<dbReference type="InterPro" id="IPR003439">
    <property type="entry name" value="ABC_transporter-like_ATP-bd"/>
</dbReference>
<evidence type="ECO:0000256" key="2">
    <source>
        <dbReference type="ARBA" id="ARBA00022741"/>
    </source>
</evidence>
<accession>A0A1J0W2C8</accession>
<organism evidence="5 6">
    <name type="scientific">Nocardia mangyaensis</name>
    <dbReference type="NCBI Taxonomy" id="2213200"/>
    <lineage>
        <taxon>Bacteria</taxon>
        <taxon>Bacillati</taxon>
        <taxon>Actinomycetota</taxon>
        <taxon>Actinomycetes</taxon>
        <taxon>Mycobacteriales</taxon>
        <taxon>Nocardiaceae</taxon>
        <taxon>Nocardia</taxon>
    </lineage>
</organism>
<dbReference type="PANTHER" id="PTHR42788:SF13">
    <property type="entry name" value="ALIPHATIC SULFONATES IMPORT ATP-BINDING PROTEIN SSUB"/>
    <property type="match status" value="1"/>
</dbReference>
<dbReference type="Gene3D" id="3.40.50.300">
    <property type="entry name" value="P-loop containing nucleotide triphosphate hydrolases"/>
    <property type="match status" value="1"/>
</dbReference>
<gene>
    <name evidence="5" type="ORF">BOX37_15180</name>
</gene>
<evidence type="ECO:0000256" key="1">
    <source>
        <dbReference type="ARBA" id="ARBA00022448"/>
    </source>
</evidence>
<dbReference type="AlphaFoldDB" id="A0A1J0W2C8"/>
<dbReference type="InterPro" id="IPR027417">
    <property type="entry name" value="P-loop_NTPase"/>
</dbReference>
<keyword evidence="1" id="KW-0813">Transport</keyword>
<dbReference type="CDD" id="cd03293">
    <property type="entry name" value="ABC_NrtD_SsuB_transporters"/>
    <property type="match status" value="1"/>
</dbReference>
<dbReference type="PANTHER" id="PTHR42788">
    <property type="entry name" value="TAURINE IMPORT ATP-BINDING PROTEIN-RELATED"/>
    <property type="match status" value="1"/>
</dbReference>
<feature type="domain" description="ABC transporter" evidence="4">
    <location>
        <begin position="7"/>
        <end position="230"/>
    </location>
</feature>
<dbReference type="InterPro" id="IPR050166">
    <property type="entry name" value="ABC_transporter_ATP-bind"/>
</dbReference>
<evidence type="ECO:0000256" key="3">
    <source>
        <dbReference type="ARBA" id="ARBA00022840"/>
    </source>
</evidence>
<evidence type="ECO:0000259" key="4">
    <source>
        <dbReference type="PROSITE" id="PS50893"/>
    </source>
</evidence>
<dbReference type="InterPro" id="IPR003593">
    <property type="entry name" value="AAA+_ATPase"/>
</dbReference>
<dbReference type="GO" id="GO:0016887">
    <property type="term" value="F:ATP hydrolysis activity"/>
    <property type="evidence" value="ECO:0007669"/>
    <property type="project" value="InterPro"/>
</dbReference>
<protein>
    <submittedName>
        <fullName evidence="5">ABC transporter ATP-binding protein</fullName>
    </submittedName>
</protein>
<dbReference type="EMBL" id="CP018082">
    <property type="protein sequence ID" value="APE38361.1"/>
    <property type="molecule type" value="Genomic_DNA"/>
</dbReference>
<sequence length="251" mass="27264">MSAGAAVRLDNLRIAYGDSLAAEVDLEIDAGQIVVLLGPSGCGKSTVLRAMAGLLPPVGGTVTVDGGPAAQHCSMVFQEDALLPWRSAARNVEFALALRGVVRRERRGRARELLNLVGLDGFGDHLPGALSGGMRQRVQLARTLAARPRVLLMDEPFGALDAQTRADMQRLLVSVWEQRRTTVLFVTHDVDEALLLADRIVLLTPRPARIQRVIEIDSPRAPGARFEPEFARLRYEILAALGEPSEKEPQP</sequence>
<dbReference type="SMART" id="SM00382">
    <property type="entry name" value="AAA"/>
    <property type="match status" value="1"/>
</dbReference>
<dbReference type="SUPFAM" id="SSF52540">
    <property type="entry name" value="P-loop containing nucleoside triphosphate hydrolases"/>
    <property type="match status" value="1"/>
</dbReference>
<dbReference type="OrthoDB" id="8773773at2"/>
<dbReference type="RefSeq" id="WP_071931532.1">
    <property type="nucleotide sequence ID" value="NZ_CP018082.1"/>
</dbReference>
<keyword evidence="2" id="KW-0547">Nucleotide-binding</keyword>
<dbReference type="PROSITE" id="PS50893">
    <property type="entry name" value="ABC_TRANSPORTER_2"/>
    <property type="match status" value="1"/>
</dbReference>
<reference evidence="5" key="1">
    <citation type="submission" date="2016-11" db="EMBL/GenBank/DDBJ databases">
        <authorList>
            <person name="Jaros S."/>
            <person name="Januszkiewicz K."/>
            <person name="Wedrychowicz H."/>
        </authorList>
    </citation>
    <scope>NUCLEOTIDE SEQUENCE [LARGE SCALE GENOMIC DNA]</scope>
    <source>
        <strain evidence="5">Y48</strain>
    </source>
</reference>
<dbReference type="Proteomes" id="UP000183810">
    <property type="component" value="Chromosome"/>
</dbReference>
<dbReference type="KEGG" id="nsl:BOX37_15180"/>
<keyword evidence="3 5" id="KW-0067">ATP-binding</keyword>
<evidence type="ECO:0000313" key="6">
    <source>
        <dbReference type="Proteomes" id="UP000183810"/>
    </source>
</evidence>
<proteinExistence type="predicted"/>
<dbReference type="GO" id="GO:0005524">
    <property type="term" value="F:ATP binding"/>
    <property type="evidence" value="ECO:0007669"/>
    <property type="project" value="UniProtKB-KW"/>
</dbReference>
<name>A0A1J0W2C8_9NOCA</name>
<keyword evidence="6" id="KW-1185">Reference proteome</keyword>
<evidence type="ECO:0000313" key="5">
    <source>
        <dbReference type="EMBL" id="APE38361.1"/>
    </source>
</evidence>
<dbReference type="PROSITE" id="PS00211">
    <property type="entry name" value="ABC_TRANSPORTER_1"/>
    <property type="match status" value="1"/>
</dbReference>